<feature type="chain" id="PRO_5046484027" evidence="2">
    <location>
        <begin position="21"/>
        <end position="70"/>
    </location>
</feature>
<feature type="region of interest" description="Disordered" evidence="1">
    <location>
        <begin position="20"/>
        <end position="52"/>
    </location>
</feature>
<evidence type="ECO:0000256" key="2">
    <source>
        <dbReference type="SAM" id="SignalP"/>
    </source>
</evidence>
<organism evidence="3 4">
    <name type="scientific">Sphingomonas daechungensis</name>
    <dbReference type="NCBI Taxonomy" id="1176646"/>
    <lineage>
        <taxon>Bacteria</taxon>
        <taxon>Pseudomonadati</taxon>
        <taxon>Pseudomonadota</taxon>
        <taxon>Alphaproteobacteria</taxon>
        <taxon>Sphingomonadales</taxon>
        <taxon>Sphingomonadaceae</taxon>
        <taxon>Sphingomonas</taxon>
    </lineage>
</organism>
<feature type="signal peptide" evidence="2">
    <location>
        <begin position="1"/>
        <end position="20"/>
    </location>
</feature>
<dbReference type="EMBL" id="CP060780">
    <property type="protein sequence ID" value="QNP43555.1"/>
    <property type="molecule type" value="Genomic_DNA"/>
</dbReference>
<evidence type="ECO:0000313" key="3">
    <source>
        <dbReference type="EMBL" id="QNP43555.1"/>
    </source>
</evidence>
<keyword evidence="4" id="KW-1185">Reference proteome</keyword>
<protein>
    <submittedName>
        <fullName evidence="3">Uncharacterized protein</fullName>
    </submittedName>
</protein>
<dbReference type="Proteomes" id="UP000516134">
    <property type="component" value="Chromosome"/>
</dbReference>
<gene>
    <name evidence="3" type="ORF">H9L15_01975</name>
</gene>
<keyword evidence="2" id="KW-0732">Signal</keyword>
<reference evidence="3 4" key="1">
    <citation type="submission" date="2020-08" db="EMBL/GenBank/DDBJ databases">
        <title>Genome sequence of Sphingomonas daechungensis KACC 18115T.</title>
        <authorList>
            <person name="Hyun D.-W."/>
            <person name="Bae J.-W."/>
        </authorList>
    </citation>
    <scope>NUCLEOTIDE SEQUENCE [LARGE SCALE GENOMIC DNA]</scope>
    <source>
        <strain evidence="3 4">KACC 18115</strain>
    </source>
</reference>
<accession>A0ABX6T1D8</accession>
<evidence type="ECO:0000313" key="4">
    <source>
        <dbReference type="Proteomes" id="UP000516134"/>
    </source>
</evidence>
<dbReference type="RefSeq" id="WP_187714985.1">
    <property type="nucleotide sequence ID" value="NZ_CP060780.1"/>
</dbReference>
<evidence type="ECO:0000256" key="1">
    <source>
        <dbReference type="SAM" id="MobiDB-lite"/>
    </source>
</evidence>
<sequence length="70" mass="7683">MRFLLLAGASALAISTPAFAQQGEDVTATQPSESPIDSLEPADAARARRQRPLRRRAMRFSIASMPWKRG</sequence>
<name>A0ABX6T1D8_9SPHN</name>
<proteinExistence type="predicted"/>